<keyword evidence="1" id="KW-1185">Reference proteome</keyword>
<name>A0ABM1F9V6_PRICU</name>
<dbReference type="GeneID" id="106821086"/>
<organism evidence="1 2">
    <name type="scientific">Priapulus caudatus</name>
    <name type="common">Priapulid worm</name>
    <dbReference type="NCBI Taxonomy" id="37621"/>
    <lineage>
        <taxon>Eukaryota</taxon>
        <taxon>Metazoa</taxon>
        <taxon>Ecdysozoa</taxon>
        <taxon>Scalidophora</taxon>
        <taxon>Priapulida</taxon>
        <taxon>Priapulimorpha</taxon>
        <taxon>Priapulimorphida</taxon>
        <taxon>Priapulidae</taxon>
        <taxon>Priapulus</taxon>
    </lineage>
</organism>
<evidence type="ECO:0000313" key="1">
    <source>
        <dbReference type="Proteomes" id="UP000695022"/>
    </source>
</evidence>
<accession>A0ABM1F9V6</accession>
<sequence>MKKMLTLEEEVGNSRESWCTLERNNCESWLRTQRRHYKNEMQSTVFTNDQRCSQTSNNDINTDLSFHRMTSDAARPAITTSTLIYRSTE</sequence>
<reference evidence="2" key="1">
    <citation type="submission" date="2025-08" db="UniProtKB">
        <authorList>
            <consortium name="RefSeq"/>
        </authorList>
    </citation>
    <scope>IDENTIFICATION</scope>
</reference>
<gene>
    <name evidence="2" type="primary">LOC106821086</name>
</gene>
<dbReference type="RefSeq" id="XP_014681227.1">
    <property type="nucleotide sequence ID" value="XM_014825741.1"/>
</dbReference>
<protein>
    <submittedName>
        <fullName evidence="2">Protein SPATA45 homolog</fullName>
    </submittedName>
</protein>
<dbReference type="Proteomes" id="UP000695022">
    <property type="component" value="Unplaced"/>
</dbReference>
<proteinExistence type="predicted"/>
<evidence type="ECO:0000313" key="2">
    <source>
        <dbReference type="RefSeq" id="XP_014681227.1"/>
    </source>
</evidence>